<dbReference type="RefSeq" id="WP_233699485.1">
    <property type="nucleotide sequence ID" value="NZ_JAJNBZ010000059.1"/>
</dbReference>
<organism evidence="1 2">
    <name type="scientific">Paenibacillus profundus</name>
    <dbReference type="NCBI Taxonomy" id="1173085"/>
    <lineage>
        <taxon>Bacteria</taxon>
        <taxon>Bacillati</taxon>
        <taxon>Bacillota</taxon>
        <taxon>Bacilli</taxon>
        <taxon>Bacillales</taxon>
        <taxon>Paenibacillaceae</taxon>
        <taxon>Paenibacillus</taxon>
    </lineage>
</organism>
<dbReference type="Pfam" id="PF09965">
    <property type="entry name" value="DUF2199"/>
    <property type="match status" value="1"/>
</dbReference>
<reference evidence="1 2" key="1">
    <citation type="submission" date="2021-11" db="EMBL/GenBank/DDBJ databases">
        <title>Draft genome sequence of Paenibacillus profundus YoMME, a new Gram-positive bacteria with exoelectrogenic properties.</title>
        <authorList>
            <person name="Hubenova Y."/>
            <person name="Hubenova E."/>
            <person name="Manasiev Y."/>
            <person name="Peykov S."/>
            <person name="Mitov M."/>
        </authorList>
    </citation>
    <scope>NUCLEOTIDE SEQUENCE [LARGE SCALE GENOMIC DNA]</scope>
    <source>
        <strain evidence="1 2">YoMME</strain>
    </source>
</reference>
<name>A0ABS8YP20_9BACL</name>
<comment type="caution">
    <text evidence="1">The sequence shown here is derived from an EMBL/GenBank/DDBJ whole genome shotgun (WGS) entry which is preliminary data.</text>
</comment>
<dbReference type="Proteomes" id="UP001199916">
    <property type="component" value="Unassembled WGS sequence"/>
</dbReference>
<gene>
    <name evidence="1" type="ORF">LQV63_30515</name>
</gene>
<proteinExistence type="predicted"/>
<evidence type="ECO:0000313" key="2">
    <source>
        <dbReference type="Proteomes" id="UP001199916"/>
    </source>
</evidence>
<evidence type="ECO:0000313" key="1">
    <source>
        <dbReference type="EMBL" id="MCE5173566.1"/>
    </source>
</evidence>
<dbReference type="InterPro" id="IPR018697">
    <property type="entry name" value="DUF2199"/>
</dbReference>
<accession>A0ABS8YP20</accession>
<sequence length="190" mass="22154">METTIQKYANSQSHEMAKLRRRHRIRLRKQGELSTGSVYTDCSAPFYVTEIEPWEREERCRLTAEECIMDDQYYYVHGSLTVPFRNGRGQVSWDVWVLINPEHVLHGTKKDVHSKPEQVKGRLSSAIPGYPDTLALPVQVTFHAKSATPEISLGETEHPLYEEQEQGITFQRWLELRPLHVSYHRYTDAQ</sequence>
<protein>
    <submittedName>
        <fullName evidence="1">DUF2199 domain-containing protein</fullName>
    </submittedName>
</protein>
<dbReference type="EMBL" id="JAJNBZ010000059">
    <property type="protein sequence ID" value="MCE5173566.1"/>
    <property type="molecule type" value="Genomic_DNA"/>
</dbReference>
<keyword evidence="2" id="KW-1185">Reference proteome</keyword>